<dbReference type="InterPro" id="IPR036250">
    <property type="entry name" value="AcylCo_DH-like_C"/>
</dbReference>
<dbReference type="InterPro" id="IPR046373">
    <property type="entry name" value="Acyl-CoA_Oxase/DH_mid-dom_sf"/>
</dbReference>
<evidence type="ECO:0000313" key="6">
    <source>
        <dbReference type="EMBL" id="KAB1644954.1"/>
    </source>
</evidence>
<keyword evidence="7" id="KW-1185">Reference proteome</keyword>
<feature type="domain" description="HpaB/PvcC/4-BUDH N-terminal" evidence="5">
    <location>
        <begin position="5"/>
        <end position="268"/>
    </location>
</feature>
<evidence type="ECO:0000313" key="7">
    <source>
        <dbReference type="Proteomes" id="UP000433493"/>
    </source>
</evidence>
<dbReference type="Gene3D" id="1.10.3140.10">
    <property type="entry name" value="4-hydroxybutyryl-coa dehydratase, domain 1"/>
    <property type="match status" value="1"/>
</dbReference>
<evidence type="ECO:0000256" key="2">
    <source>
        <dbReference type="ARBA" id="ARBA00022827"/>
    </source>
</evidence>
<accession>A0A7J5BFE4</accession>
<dbReference type="PIRSF" id="PIRSF000331">
    <property type="entry name" value="HpaA_HpaB"/>
    <property type="match status" value="1"/>
</dbReference>
<evidence type="ECO:0000259" key="4">
    <source>
        <dbReference type="Pfam" id="PF03241"/>
    </source>
</evidence>
<evidence type="ECO:0000259" key="5">
    <source>
        <dbReference type="Pfam" id="PF11794"/>
    </source>
</evidence>
<evidence type="ECO:0000256" key="1">
    <source>
        <dbReference type="ARBA" id="ARBA00022630"/>
    </source>
</evidence>
<dbReference type="SUPFAM" id="SSF47203">
    <property type="entry name" value="Acyl-CoA dehydrogenase C-terminal domain-like"/>
    <property type="match status" value="1"/>
</dbReference>
<dbReference type="OrthoDB" id="9785230at2"/>
<gene>
    <name evidence="6" type="ORF">F8O05_01430</name>
</gene>
<keyword evidence="3" id="KW-0560">Oxidoreductase</keyword>
<dbReference type="InterPro" id="IPR024719">
    <property type="entry name" value="HpaB/PvcC/4-BUDH_C"/>
</dbReference>
<dbReference type="PANTHER" id="PTHR36117:SF3">
    <property type="entry name" value="4-HYDROXYPHENYLACETATE 3-MONOOXYGENASE-RELATED"/>
    <property type="match status" value="1"/>
</dbReference>
<protein>
    <submittedName>
        <fullName evidence="6">4-hydroxyphenylacetate 3-hydroxylase</fullName>
    </submittedName>
</protein>
<dbReference type="Pfam" id="PF03241">
    <property type="entry name" value="HpaB"/>
    <property type="match status" value="1"/>
</dbReference>
<keyword evidence="2" id="KW-0274">FAD</keyword>
<sequence length="500" mass="56108">MLRSGAEYIDSIRDGRQVWIDGEKVEDVPSHPMFKPIVDIRARIYDLAYEKKTADVMTYTDAATGERCAIGSKPPTSKADWQQKRDSVDAVLSDVGGVVTRVGDETTGEMWSLFDGQQVLNEIDPQFSENIRRHVERTRIEDPFHVSANTDAKGNRAKWPTEQDPDVLLRVVKETDSGIIVRGAKFETAAAYANQAFVKPTIADWGNAPTSEYAVGFIANMNAKGLKFICRSGFAQKDARDFPLSSRFDEVDTMIIFDDVLIPWEDVLFYRHTKAAAFIRATLHRYSAFPYLQRYERWADLLLGTAYLSAQQTGVKMHQGVRENIAKVANYREMVSAHLTAAIETAQTSPEGFLMPNQQILFSGRALASKMLPEMVHTVRDISGCQQSLLPSASTFDNPEAAEYLNKYFAVDTVSADDRFKLLAFTRDLLNSDYATHRLTFQLFAQSPPFSHQLAVYNNYDFRGAAELVREAAGMSESTNISNEENLARVEKEPSEKVSV</sequence>
<organism evidence="6 7">
    <name type="scientific">Gulosibacter chungangensis</name>
    <dbReference type="NCBI Taxonomy" id="979746"/>
    <lineage>
        <taxon>Bacteria</taxon>
        <taxon>Bacillati</taxon>
        <taxon>Actinomycetota</taxon>
        <taxon>Actinomycetes</taxon>
        <taxon>Micrococcales</taxon>
        <taxon>Microbacteriaceae</taxon>
        <taxon>Gulosibacter</taxon>
    </lineage>
</organism>
<evidence type="ECO:0000256" key="3">
    <source>
        <dbReference type="ARBA" id="ARBA00023002"/>
    </source>
</evidence>
<dbReference type="InterPro" id="IPR004925">
    <property type="entry name" value="HpaB/PvcC/4-BUDH"/>
</dbReference>
<dbReference type="SUPFAM" id="SSF56645">
    <property type="entry name" value="Acyl-CoA dehydrogenase NM domain-like"/>
    <property type="match status" value="1"/>
</dbReference>
<dbReference type="AlphaFoldDB" id="A0A7J5BFE4"/>
<dbReference type="InterPro" id="IPR024674">
    <property type="entry name" value="HpaB/PvcC/4-BUDH_N"/>
</dbReference>
<dbReference type="Gene3D" id="2.40.110.10">
    <property type="entry name" value="Butyryl-CoA Dehydrogenase, subunit A, domain 2"/>
    <property type="match status" value="1"/>
</dbReference>
<dbReference type="GO" id="GO:0016627">
    <property type="term" value="F:oxidoreductase activity, acting on the CH-CH group of donors"/>
    <property type="evidence" value="ECO:0007669"/>
    <property type="project" value="InterPro"/>
</dbReference>
<dbReference type="PANTHER" id="PTHR36117">
    <property type="entry name" value="4-HYDROXYPHENYLACETATE 3-MONOOXYGENASE-RELATED"/>
    <property type="match status" value="1"/>
</dbReference>
<dbReference type="Pfam" id="PF11794">
    <property type="entry name" value="HpaB_N"/>
    <property type="match status" value="1"/>
</dbReference>
<dbReference type="InterPro" id="IPR009100">
    <property type="entry name" value="AcylCoA_DH/oxidase_NM_dom_sf"/>
</dbReference>
<name>A0A7J5BFE4_9MICO</name>
<proteinExistence type="predicted"/>
<feature type="domain" description="HpaB/PvcC/4-BUDH C-terminal" evidence="4">
    <location>
        <begin position="277"/>
        <end position="474"/>
    </location>
</feature>
<dbReference type="RefSeq" id="WP_158050966.1">
    <property type="nucleotide sequence ID" value="NZ_WBKB01000001.1"/>
</dbReference>
<dbReference type="EMBL" id="WBKB01000001">
    <property type="protein sequence ID" value="KAB1644954.1"/>
    <property type="molecule type" value="Genomic_DNA"/>
</dbReference>
<dbReference type="Gene3D" id="1.20.140.10">
    <property type="entry name" value="Butyryl-CoA Dehydrogenase, subunit A, domain 3"/>
    <property type="match status" value="1"/>
</dbReference>
<keyword evidence="1" id="KW-0285">Flavoprotein</keyword>
<comment type="caution">
    <text evidence="6">The sequence shown here is derived from an EMBL/GenBank/DDBJ whole genome shotgun (WGS) entry which is preliminary data.</text>
</comment>
<dbReference type="Proteomes" id="UP000433493">
    <property type="component" value="Unassembled WGS sequence"/>
</dbReference>
<reference evidence="6 7" key="1">
    <citation type="submission" date="2019-09" db="EMBL/GenBank/DDBJ databases">
        <title>Phylogeny of genus Pseudoclavibacter and closely related genus.</title>
        <authorList>
            <person name="Li Y."/>
        </authorList>
    </citation>
    <scope>NUCLEOTIDE SEQUENCE [LARGE SCALE GENOMIC DNA]</scope>
    <source>
        <strain evidence="6 7">KCTC 13959</strain>
    </source>
</reference>